<dbReference type="KEGG" id="mcha:111011480"/>
<dbReference type="InterPro" id="IPR000943">
    <property type="entry name" value="RNA_pol_sigma70"/>
</dbReference>
<evidence type="ECO:0000313" key="12">
    <source>
        <dbReference type="RefSeq" id="XP_022140943.1"/>
    </source>
</evidence>
<dbReference type="PRINTS" id="PR00046">
    <property type="entry name" value="SIGMA70FCT"/>
</dbReference>
<reference evidence="11 12" key="1">
    <citation type="submission" date="2025-04" db="UniProtKB">
        <authorList>
            <consortium name="RefSeq"/>
        </authorList>
    </citation>
    <scope>IDENTIFICATION</scope>
    <source>
        <strain evidence="11 12">OHB3-1</strain>
    </source>
</reference>
<feature type="domain" description="RNA polymerase sigma-70 region 4" evidence="9">
    <location>
        <begin position="444"/>
        <end position="497"/>
    </location>
</feature>
<keyword evidence="5" id="KW-0804">Transcription</keyword>
<dbReference type="GO" id="GO:0071482">
    <property type="term" value="P:cellular response to light stimulus"/>
    <property type="evidence" value="ECO:0007669"/>
    <property type="project" value="UniProtKB-ARBA"/>
</dbReference>
<dbReference type="RefSeq" id="XP_022140943.1">
    <property type="nucleotide sequence ID" value="XM_022285251.1"/>
</dbReference>
<evidence type="ECO:0000256" key="4">
    <source>
        <dbReference type="ARBA" id="ARBA00023125"/>
    </source>
</evidence>
<organism evidence="10 11">
    <name type="scientific">Momordica charantia</name>
    <name type="common">Bitter gourd</name>
    <name type="synonym">Balsam pear</name>
    <dbReference type="NCBI Taxonomy" id="3673"/>
    <lineage>
        <taxon>Eukaryota</taxon>
        <taxon>Viridiplantae</taxon>
        <taxon>Streptophyta</taxon>
        <taxon>Embryophyta</taxon>
        <taxon>Tracheophyta</taxon>
        <taxon>Spermatophyta</taxon>
        <taxon>Magnoliopsida</taxon>
        <taxon>eudicotyledons</taxon>
        <taxon>Gunneridae</taxon>
        <taxon>Pentapetalae</taxon>
        <taxon>rosids</taxon>
        <taxon>fabids</taxon>
        <taxon>Cucurbitales</taxon>
        <taxon>Cucurbitaceae</taxon>
        <taxon>Momordiceae</taxon>
        <taxon>Momordica</taxon>
    </lineage>
</organism>
<dbReference type="InterPro" id="IPR013325">
    <property type="entry name" value="RNA_pol_sigma_r2"/>
</dbReference>
<feature type="domain" description="RNA polymerase sigma-70 region 2" evidence="8">
    <location>
        <begin position="275"/>
        <end position="341"/>
    </location>
</feature>
<evidence type="ECO:0000259" key="7">
    <source>
        <dbReference type="Pfam" id="PF04539"/>
    </source>
</evidence>
<dbReference type="GO" id="GO:0006352">
    <property type="term" value="P:DNA-templated transcription initiation"/>
    <property type="evidence" value="ECO:0007669"/>
    <property type="project" value="InterPro"/>
</dbReference>
<protein>
    <submittedName>
        <fullName evidence="11 12">RNA polymerase sigma factor sigE, chloroplastic/mitochondrial</fullName>
    </submittedName>
</protein>
<name>A0A6J1CHI4_MOMCH</name>
<feature type="domain" description="RNA polymerase sigma-70 region 3" evidence="7">
    <location>
        <begin position="359"/>
        <end position="423"/>
    </location>
</feature>
<dbReference type="InterPro" id="IPR007627">
    <property type="entry name" value="RNA_pol_sigma70_r2"/>
</dbReference>
<evidence type="ECO:0000256" key="3">
    <source>
        <dbReference type="ARBA" id="ARBA00023082"/>
    </source>
</evidence>
<dbReference type="NCBIfam" id="TIGR02937">
    <property type="entry name" value="sigma70-ECF"/>
    <property type="match status" value="1"/>
</dbReference>
<dbReference type="Gene3D" id="1.10.1740.10">
    <property type="match status" value="1"/>
</dbReference>
<dbReference type="PANTHER" id="PTHR30603:SF4">
    <property type="entry name" value="RNA POLYMERASE SIGMA FACTOR SIGE, CHLOROPLASTIC_MITOCHONDRIAL"/>
    <property type="match status" value="1"/>
</dbReference>
<dbReference type="InterPro" id="IPR014284">
    <property type="entry name" value="RNA_pol_sigma-70_dom"/>
</dbReference>
<evidence type="ECO:0000313" key="10">
    <source>
        <dbReference type="Proteomes" id="UP000504603"/>
    </source>
</evidence>
<comment type="similarity">
    <text evidence="1">Belongs to the sigma-70 factor family.</text>
</comment>
<dbReference type="OrthoDB" id="47406at2759"/>
<dbReference type="InterPro" id="IPR013324">
    <property type="entry name" value="RNA_pol_sigma_r3/r4-like"/>
</dbReference>
<gene>
    <name evidence="11 12" type="primary">LOC111011480</name>
</gene>
<accession>A0A6J1CHI4</accession>
<keyword evidence="10" id="KW-1185">Reference proteome</keyword>
<dbReference type="InterPro" id="IPR036388">
    <property type="entry name" value="WH-like_DNA-bd_sf"/>
</dbReference>
<evidence type="ECO:0000313" key="11">
    <source>
        <dbReference type="RefSeq" id="XP_022140941.1"/>
    </source>
</evidence>
<keyword evidence="2" id="KW-0805">Transcription regulation</keyword>
<proteinExistence type="inferred from homology"/>
<dbReference type="InterPro" id="IPR050239">
    <property type="entry name" value="Sigma-70_RNA_pol_init_factors"/>
</dbReference>
<dbReference type="RefSeq" id="XP_022140941.1">
    <property type="nucleotide sequence ID" value="XM_022285249.1"/>
</dbReference>
<dbReference type="InterPro" id="IPR007624">
    <property type="entry name" value="RNA_pol_sigma70_r3"/>
</dbReference>
<keyword evidence="3" id="KW-0731">Sigma factor</keyword>
<evidence type="ECO:0000256" key="5">
    <source>
        <dbReference type="ARBA" id="ARBA00023163"/>
    </source>
</evidence>
<evidence type="ECO:0000256" key="1">
    <source>
        <dbReference type="ARBA" id="ARBA00007788"/>
    </source>
</evidence>
<dbReference type="GO" id="GO:0016987">
    <property type="term" value="F:sigma factor activity"/>
    <property type="evidence" value="ECO:0007669"/>
    <property type="project" value="UniProtKB-KW"/>
</dbReference>
<dbReference type="SUPFAM" id="SSF88946">
    <property type="entry name" value="Sigma2 domain of RNA polymerase sigma factors"/>
    <property type="match status" value="1"/>
</dbReference>
<feature type="domain" description="RNA polymerase sigma-70 region 3" evidence="7">
    <location>
        <begin position="230"/>
        <end position="270"/>
    </location>
</feature>
<dbReference type="Pfam" id="PF04545">
    <property type="entry name" value="Sigma70_r4"/>
    <property type="match status" value="1"/>
</dbReference>
<dbReference type="Pfam" id="PF04539">
    <property type="entry name" value="Sigma70_r3"/>
    <property type="match status" value="2"/>
</dbReference>
<keyword evidence="4" id="KW-0238">DNA-binding</keyword>
<dbReference type="Gene3D" id="1.10.10.10">
    <property type="entry name" value="Winged helix-like DNA-binding domain superfamily/Winged helix DNA-binding domain"/>
    <property type="match status" value="3"/>
</dbReference>
<evidence type="ECO:0000259" key="8">
    <source>
        <dbReference type="Pfam" id="PF04542"/>
    </source>
</evidence>
<dbReference type="PANTHER" id="PTHR30603">
    <property type="entry name" value="RNA POLYMERASE SIGMA FACTOR RPO"/>
    <property type="match status" value="1"/>
</dbReference>
<dbReference type="InterPro" id="IPR007630">
    <property type="entry name" value="RNA_pol_sigma70_r4"/>
</dbReference>
<dbReference type="AlphaFoldDB" id="A0A6J1CHI4"/>
<evidence type="ECO:0000256" key="6">
    <source>
        <dbReference type="SAM" id="MobiDB-lite"/>
    </source>
</evidence>
<evidence type="ECO:0000256" key="2">
    <source>
        <dbReference type="ARBA" id="ARBA00023015"/>
    </source>
</evidence>
<dbReference type="GeneID" id="111011480"/>
<sequence>MGVVTVSSSAARTPLRLGAKFSNHNSTLKRPTIVAFKADKHTNTTLVSPHEQVTLPVESNNRTKKRSGKTSKSLKRVKAVFTDEASPCTSEVDYNEAAAKLENIFNLSPMTDDTDVESKDGRLRSGQQRRKKSDKRSGDGIIRNQTKRIKRLDLDKRIALKNNKEDKAAPSLKKQKETKNEADEIDDLVRDYSASTDLVSLDWKKMKIPPVLPSSEHTRLFKLVQPMKALIQVQEDLQKELGREPTEGELANATNMNVVQVRRQLEVGRAARNKLIKHNLRLVLFVINKYFEDFASGPKFQDLCQAGVKGLITAIDRFEPKRRFRLSTYALFWIRHAIIRSMTLSSFTRVSFGLDSVRVEIQRAKLELLFELHRLPTEEEIVAKVGISPERYLEVMRATKPVYSLHSRHATTSEEFINGITDVEGAGGDNRRQPALLRLALDDVLDSLKPKESLVIRQRYGLDGKGNRTLGEIAGNLNISREMVRKHEVKALMKLKHPARVDYLRRYLI</sequence>
<dbReference type="Proteomes" id="UP000504603">
    <property type="component" value="Unplaced"/>
</dbReference>
<dbReference type="SUPFAM" id="SSF88659">
    <property type="entry name" value="Sigma3 and sigma4 domains of RNA polymerase sigma factors"/>
    <property type="match status" value="2"/>
</dbReference>
<dbReference type="GO" id="GO:0003677">
    <property type="term" value="F:DNA binding"/>
    <property type="evidence" value="ECO:0007669"/>
    <property type="project" value="UniProtKB-KW"/>
</dbReference>
<dbReference type="Pfam" id="PF04542">
    <property type="entry name" value="Sigma70_r2"/>
    <property type="match status" value="1"/>
</dbReference>
<feature type="region of interest" description="Disordered" evidence="6">
    <location>
        <begin position="109"/>
        <end position="146"/>
    </location>
</feature>
<evidence type="ECO:0000259" key="9">
    <source>
        <dbReference type="Pfam" id="PF04545"/>
    </source>
</evidence>